<evidence type="ECO:0000259" key="3">
    <source>
        <dbReference type="PROSITE" id="PS50835"/>
    </source>
</evidence>
<organism evidence="4 5">
    <name type="scientific">Caerostris darwini</name>
    <dbReference type="NCBI Taxonomy" id="1538125"/>
    <lineage>
        <taxon>Eukaryota</taxon>
        <taxon>Metazoa</taxon>
        <taxon>Ecdysozoa</taxon>
        <taxon>Arthropoda</taxon>
        <taxon>Chelicerata</taxon>
        <taxon>Arachnida</taxon>
        <taxon>Araneae</taxon>
        <taxon>Araneomorphae</taxon>
        <taxon>Entelegynae</taxon>
        <taxon>Araneoidea</taxon>
        <taxon>Araneidae</taxon>
        <taxon>Caerostris</taxon>
    </lineage>
</organism>
<protein>
    <recommendedName>
        <fullName evidence="3">Ig-like domain-containing protein</fullName>
    </recommendedName>
</protein>
<dbReference type="InterPro" id="IPR036179">
    <property type="entry name" value="Ig-like_dom_sf"/>
</dbReference>
<dbReference type="GO" id="GO:0098632">
    <property type="term" value="F:cell-cell adhesion mediator activity"/>
    <property type="evidence" value="ECO:0007669"/>
    <property type="project" value="TreeGrafter"/>
</dbReference>
<keyword evidence="1" id="KW-0393">Immunoglobulin domain</keyword>
<dbReference type="SUPFAM" id="SSF48726">
    <property type="entry name" value="Immunoglobulin"/>
    <property type="match status" value="2"/>
</dbReference>
<dbReference type="SMART" id="SM00408">
    <property type="entry name" value="IGc2"/>
    <property type="match status" value="1"/>
</dbReference>
<dbReference type="GO" id="GO:0070593">
    <property type="term" value="P:dendrite self-avoidance"/>
    <property type="evidence" value="ECO:0007669"/>
    <property type="project" value="TreeGrafter"/>
</dbReference>
<feature type="chain" id="PRO_5043786293" description="Ig-like domain-containing protein" evidence="2">
    <location>
        <begin position="24"/>
        <end position="226"/>
    </location>
</feature>
<proteinExistence type="predicted"/>
<dbReference type="GO" id="GO:0007411">
    <property type="term" value="P:axon guidance"/>
    <property type="evidence" value="ECO:0007669"/>
    <property type="project" value="TreeGrafter"/>
</dbReference>
<dbReference type="SMART" id="SM00409">
    <property type="entry name" value="IG"/>
    <property type="match status" value="2"/>
</dbReference>
<comment type="caution">
    <text evidence="4">The sequence shown here is derived from an EMBL/GenBank/DDBJ whole genome shotgun (WGS) entry which is preliminary data.</text>
</comment>
<dbReference type="GO" id="GO:0007156">
    <property type="term" value="P:homophilic cell adhesion via plasma membrane adhesion molecules"/>
    <property type="evidence" value="ECO:0007669"/>
    <property type="project" value="TreeGrafter"/>
</dbReference>
<dbReference type="InterPro" id="IPR003598">
    <property type="entry name" value="Ig_sub2"/>
</dbReference>
<dbReference type="PROSITE" id="PS50835">
    <property type="entry name" value="IG_LIKE"/>
    <property type="match status" value="1"/>
</dbReference>
<dbReference type="PANTHER" id="PTHR10075:SF100">
    <property type="entry name" value="FASCICLIN-2"/>
    <property type="match status" value="1"/>
</dbReference>
<dbReference type="CDD" id="cd00096">
    <property type="entry name" value="Ig"/>
    <property type="match status" value="1"/>
</dbReference>
<accession>A0AAV4RBG5</accession>
<dbReference type="GO" id="GO:0030424">
    <property type="term" value="C:axon"/>
    <property type="evidence" value="ECO:0007669"/>
    <property type="project" value="TreeGrafter"/>
</dbReference>
<dbReference type="AlphaFoldDB" id="A0AAV4RBG5"/>
<dbReference type="InterPro" id="IPR007110">
    <property type="entry name" value="Ig-like_dom"/>
</dbReference>
<dbReference type="Gene3D" id="2.60.40.10">
    <property type="entry name" value="Immunoglobulins"/>
    <property type="match status" value="1"/>
</dbReference>
<keyword evidence="2" id="KW-0732">Signal</keyword>
<dbReference type="PANTHER" id="PTHR10075">
    <property type="entry name" value="BASIGIN RELATED"/>
    <property type="match status" value="1"/>
</dbReference>
<dbReference type="InterPro" id="IPR013151">
    <property type="entry name" value="Immunoglobulin_dom"/>
</dbReference>
<dbReference type="EMBL" id="BPLQ01005857">
    <property type="protein sequence ID" value="GIY18021.1"/>
    <property type="molecule type" value="Genomic_DNA"/>
</dbReference>
<evidence type="ECO:0000313" key="5">
    <source>
        <dbReference type="Proteomes" id="UP001054837"/>
    </source>
</evidence>
<evidence type="ECO:0000256" key="1">
    <source>
        <dbReference type="ARBA" id="ARBA00023319"/>
    </source>
</evidence>
<dbReference type="InterPro" id="IPR013783">
    <property type="entry name" value="Ig-like_fold"/>
</dbReference>
<dbReference type="Proteomes" id="UP001054837">
    <property type="component" value="Unassembled WGS sequence"/>
</dbReference>
<gene>
    <name evidence="4" type="primary">AVEN_131614_1</name>
    <name evidence="4" type="ORF">CDAR_462251</name>
</gene>
<sequence length="226" mass="26274">MALSSKDYLLLFFYGSFLTCCSSLDHSVKYKGSNEVWEGDPFELSCVLPFNDKEGWTLNSSILIKEKKAKNLGYILSKRDVDTFREELTLEVESAQLYHEGEYRCDRYSRDFHYVRIIPAPTDAQEQWHMKQEPTPHRTSNEYILEINKTMEFYCSSARDDNVPVMWYKNSRRIVENSESNILIVGSSLIIENAQEDDAGEYMCTVDTPFVTGYTDIGRIFRLNSK</sequence>
<feature type="domain" description="Ig-like" evidence="3">
    <location>
        <begin position="134"/>
        <end position="206"/>
    </location>
</feature>
<dbReference type="InterPro" id="IPR003599">
    <property type="entry name" value="Ig_sub"/>
</dbReference>
<keyword evidence="5" id="KW-1185">Reference proteome</keyword>
<dbReference type="Pfam" id="PF00047">
    <property type="entry name" value="ig"/>
    <property type="match status" value="1"/>
</dbReference>
<dbReference type="GO" id="GO:0005886">
    <property type="term" value="C:plasma membrane"/>
    <property type="evidence" value="ECO:0007669"/>
    <property type="project" value="TreeGrafter"/>
</dbReference>
<evidence type="ECO:0000256" key="2">
    <source>
        <dbReference type="SAM" id="SignalP"/>
    </source>
</evidence>
<reference evidence="4 5" key="1">
    <citation type="submission" date="2021-06" db="EMBL/GenBank/DDBJ databases">
        <title>Caerostris darwini draft genome.</title>
        <authorList>
            <person name="Kono N."/>
            <person name="Arakawa K."/>
        </authorList>
    </citation>
    <scope>NUCLEOTIDE SEQUENCE [LARGE SCALE GENOMIC DNA]</scope>
</reference>
<feature type="signal peptide" evidence="2">
    <location>
        <begin position="1"/>
        <end position="23"/>
    </location>
</feature>
<evidence type="ECO:0000313" key="4">
    <source>
        <dbReference type="EMBL" id="GIY18021.1"/>
    </source>
</evidence>
<name>A0AAV4RBG5_9ARAC</name>